<feature type="transmembrane region" description="Helical" evidence="1">
    <location>
        <begin position="12"/>
        <end position="31"/>
    </location>
</feature>
<feature type="transmembrane region" description="Helical" evidence="1">
    <location>
        <begin position="111"/>
        <end position="132"/>
    </location>
</feature>
<dbReference type="EMBL" id="FNVT01000018">
    <property type="protein sequence ID" value="SEH00968.1"/>
    <property type="molecule type" value="Genomic_DNA"/>
</dbReference>
<keyword evidence="1" id="KW-0472">Membrane</keyword>
<name>A0A1H6ESY2_9ACTN</name>
<feature type="transmembrane region" description="Helical" evidence="1">
    <location>
        <begin position="80"/>
        <end position="99"/>
    </location>
</feature>
<gene>
    <name evidence="2" type="ORF">SAMN05444920_118157</name>
</gene>
<evidence type="ECO:0000256" key="1">
    <source>
        <dbReference type="SAM" id="Phobius"/>
    </source>
</evidence>
<accession>A0A1H6ESY2</accession>
<feature type="transmembrane region" description="Helical" evidence="1">
    <location>
        <begin position="138"/>
        <end position="161"/>
    </location>
</feature>
<sequence>MNPSPHTHVDALAAAALTIVVLQHWLLTAFATTNQVTTTSLLTAMPSWAPAAWLPQLALALLFFAGGHARATAPWPAGQVVRPVVTFLVAWGGGLLVLLANGFSQDAIRQILATALEPMTYLIPYALLTAISPNLLRFTWPLALAAGWLSPPLLLAVPYVLGLAWGRAHPRPVSGQAESRLVALINRFALPLYLWHPTTLVVAALATARLGPITGLNDSPTGPFWLIARLAWLPVLATVLIGLVALARNRSA</sequence>
<feature type="transmembrane region" description="Helical" evidence="1">
    <location>
        <begin position="181"/>
        <end position="206"/>
    </location>
</feature>
<feature type="transmembrane region" description="Helical" evidence="1">
    <location>
        <begin position="226"/>
        <end position="247"/>
    </location>
</feature>
<feature type="transmembrane region" description="Helical" evidence="1">
    <location>
        <begin position="51"/>
        <end position="68"/>
    </location>
</feature>
<organism evidence="2 3">
    <name type="scientific">Nonomuraea solani</name>
    <dbReference type="NCBI Taxonomy" id="1144553"/>
    <lineage>
        <taxon>Bacteria</taxon>
        <taxon>Bacillati</taxon>
        <taxon>Actinomycetota</taxon>
        <taxon>Actinomycetes</taxon>
        <taxon>Streptosporangiales</taxon>
        <taxon>Streptosporangiaceae</taxon>
        <taxon>Nonomuraea</taxon>
    </lineage>
</organism>
<protein>
    <recommendedName>
        <fullName evidence="4">Acyltransferase family protein</fullName>
    </recommendedName>
</protein>
<evidence type="ECO:0000313" key="3">
    <source>
        <dbReference type="Proteomes" id="UP000236732"/>
    </source>
</evidence>
<evidence type="ECO:0008006" key="4">
    <source>
        <dbReference type="Google" id="ProtNLM"/>
    </source>
</evidence>
<keyword evidence="1" id="KW-0812">Transmembrane</keyword>
<reference evidence="2 3" key="1">
    <citation type="submission" date="2016-10" db="EMBL/GenBank/DDBJ databases">
        <authorList>
            <person name="de Groot N.N."/>
        </authorList>
    </citation>
    <scope>NUCLEOTIDE SEQUENCE [LARGE SCALE GENOMIC DNA]</scope>
    <source>
        <strain evidence="2 3">CGMCC 4.7037</strain>
    </source>
</reference>
<evidence type="ECO:0000313" key="2">
    <source>
        <dbReference type="EMBL" id="SEH00968.1"/>
    </source>
</evidence>
<dbReference type="AlphaFoldDB" id="A0A1H6ESY2"/>
<keyword evidence="1" id="KW-1133">Transmembrane helix</keyword>
<proteinExistence type="predicted"/>
<keyword evidence="3" id="KW-1185">Reference proteome</keyword>
<dbReference type="Proteomes" id="UP000236732">
    <property type="component" value="Unassembled WGS sequence"/>
</dbReference>